<evidence type="ECO:0000313" key="1">
    <source>
        <dbReference type="EMBL" id="CBY38907.1"/>
    </source>
</evidence>
<proteinExistence type="predicted"/>
<dbReference type="AlphaFoldDB" id="E4YTW8"/>
<protein>
    <submittedName>
        <fullName evidence="1">Uncharacterized protein</fullName>
    </submittedName>
</protein>
<organism evidence="1">
    <name type="scientific">Oikopleura dioica</name>
    <name type="common">Tunicate</name>
    <dbReference type="NCBI Taxonomy" id="34765"/>
    <lineage>
        <taxon>Eukaryota</taxon>
        <taxon>Metazoa</taxon>
        <taxon>Chordata</taxon>
        <taxon>Tunicata</taxon>
        <taxon>Appendicularia</taxon>
        <taxon>Copelata</taxon>
        <taxon>Oikopleuridae</taxon>
        <taxon>Oikopleura</taxon>
    </lineage>
</organism>
<sequence>MDFLGTNEPEYDPNRCTTMSFSHQPYDLNAVEPKEIKHQRLRLTIQRREMEKLSD</sequence>
<dbReference type="Proteomes" id="UP000011014">
    <property type="component" value="Unassembled WGS sequence"/>
</dbReference>
<name>E4YTW8_OIKDI</name>
<accession>E4YTW8</accession>
<dbReference type="EMBL" id="FN655358">
    <property type="protein sequence ID" value="CBY38907.1"/>
    <property type="molecule type" value="Genomic_DNA"/>
</dbReference>
<gene>
    <name evidence="1" type="ORF">GSOID_T00019437001</name>
</gene>
<reference evidence="1" key="1">
    <citation type="journal article" date="2010" name="Science">
        <title>Plasticity of animal genome architecture unmasked by rapid evolution of a pelagic tunicate.</title>
        <authorList>
            <person name="Denoeud F."/>
            <person name="Henriet S."/>
            <person name="Mungpakdee S."/>
            <person name="Aury J.M."/>
            <person name="Da Silva C."/>
            <person name="Brinkmann H."/>
            <person name="Mikhaleva J."/>
            <person name="Olsen L.C."/>
            <person name="Jubin C."/>
            <person name="Canestro C."/>
            <person name="Bouquet J.M."/>
            <person name="Danks G."/>
            <person name="Poulain J."/>
            <person name="Campsteijn C."/>
            <person name="Adamski M."/>
            <person name="Cross I."/>
            <person name="Yadetie F."/>
            <person name="Muffato M."/>
            <person name="Louis A."/>
            <person name="Butcher S."/>
            <person name="Tsagkogeorga G."/>
            <person name="Konrad A."/>
            <person name="Singh S."/>
            <person name="Jensen M.F."/>
            <person name="Cong E.H."/>
            <person name="Eikeseth-Otteraa H."/>
            <person name="Noel B."/>
            <person name="Anthouard V."/>
            <person name="Porcel B.M."/>
            <person name="Kachouri-Lafond R."/>
            <person name="Nishino A."/>
            <person name="Ugolini M."/>
            <person name="Chourrout P."/>
            <person name="Nishida H."/>
            <person name="Aasland R."/>
            <person name="Huzurbazar S."/>
            <person name="Westhof E."/>
            <person name="Delsuc F."/>
            <person name="Lehrach H."/>
            <person name="Reinhardt R."/>
            <person name="Weissenbach J."/>
            <person name="Roy S.W."/>
            <person name="Artiguenave F."/>
            <person name="Postlethwait J.H."/>
            <person name="Manak J.R."/>
            <person name="Thompson E.M."/>
            <person name="Jaillon O."/>
            <person name="Du Pasquier L."/>
            <person name="Boudinot P."/>
            <person name="Liberles D.A."/>
            <person name="Volff J.N."/>
            <person name="Philippe H."/>
            <person name="Lenhard B."/>
            <person name="Roest Crollius H."/>
            <person name="Wincker P."/>
            <person name="Chourrout D."/>
        </authorList>
    </citation>
    <scope>NUCLEOTIDE SEQUENCE [LARGE SCALE GENOMIC DNA]</scope>
</reference>